<evidence type="ECO:0000313" key="2">
    <source>
        <dbReference type="Proteomes" id="UP000016648"/>
    </source>
</evidence>
<dbReference type="AlphaFoldDB" id="U2QJZ8"/>
<keyword evidence="2" id="KW-1185">Reference proteome</keyword>
<evidence type="ECO:0000313" key="1">
    <source>
        <dbReference type="EMBL" id="ERK39142.1"/>
    </source>
</evidence>
<comment type="caution">
    <text evidence="1">The sequence shown here is derived from an EMBL/GenBank/DDBJ whole genome shotgun (WGS) entry which is preliminary data.</text>
</comment>
<name>U2QJZ8_9BACT</name>
<organism evidence="1 2">
    <name type="scientific">Segatella baroniae F0067</name>
    <dbReference type="NCBI Taxonomy" id="1115809"/>
    <lineage>
        <taxon>Bacteria</taxon>
        <taxon>Pseudomonadati</taxon>
        <taxon>Bacteroidota</taxon>
        <taxon>Bacteroidia</taxon>
        <taxon>Bacteroidales</taxon>
        <taxon>Prevotellaceae</taxon>
        <taxon>Segatella</taxon>
    </lineage>
</organism>
<reference evidence="1 2" key="1">
    <citation type="submission" date="2013-08" db="EMBL/GenBank/DDBJ databases">
        <authorList>
            <person name="Durkin A.S."/>
            <person name="Haft D.R."/>
            <person name="McCorrison J."/>
            <person name="Torralba M."/>
            <person name="Gillis M."/>
            <person name="Haft D.H."/>
            <person name="Methe B."/>
            <person name="Sutton G."/>
            <person name="Nelson K.E."/>
        </authorList>
    </citation>
    <scope>NUCLEOTIDE SEQUENCE [LARGE SCALE GENOMIC DNA]</scope>
    <source>
        <strain evidence="1 2">F0067</strain>
    </source>
</reference>
<dbReference type="EMBL" id="AWEY01000029">
    <property type="protein sequence ID" value="ERK39142.1"/>
    <property type="molecule type" value="Genomic_DNA"/>
</dbReference>
<sequence length="46" mass="5175">MSAISFPFYDTSLSLTLHPFSYNTQTISRLHENSSEGIGKVNKNKL</sequence>
<dbReference type="PATRIC" id="fig|1115809.3.peg.1511"/>
<gene>
    <name evidence="1" type="ORF">HMPREF9135_1134</name>
</gene>
<accession>U2QJZ8</accession>
<proteinExistence type="predicted"/>
<dbReference type="Proteomes" id="UP000016648">
    <property type="component" value="Unassembled WGS sequence"/>
</dbReference>
<protein>
    <submittedName>
        <fullName evidence="1">Uncharacterized protein</fullName>
    </submittedName>
</protein>